<reference evidence="1" key="1">
    <citation type="journal article" date="2023" name="Mol. Biol. Evol.">
        <title>Third-Generation Sequencing Reveals the Adaptive Role of the Epigenome in Three Deep-Sea Polychaetes.</title>
        <authorList>
            <person name="Perez M."/>
            <person name="Aroh O."/>
            <person name="Sun Y."/>
            <person name="Lan Y."/>
            <person name="Juniper S.K."/>
            <person name="Young C.R."/>
            <person name="Angers B."/>
            <person name="Qian P.Y."/>
        </authorList>
    </citation>
    <scope>NUCLEOTIDE SEQUENCE</scope>
    <source>
        <strain evidence="1">P08H-3</strain>
    </source>
</reference>
<evidence type="ECO:0000313" key="1">
    <source>
        <dbReference type="EMBL" id="KAK2157706.1"/>
    </source>
</evidence>
<proteinExistence type="predicted"/>
<dbReference type="Proteomes" id="UP001208570">
    <property type="component" value="Unassembled WGS sequence"/>
</dbReference>
<accession>A0AAD9N7C6</accession>
<dbReference type="EMBL" id="JAODUP010000186">
    <property type="protein sequence ID" value="KAK2157706.1"/>
    <property type="molecule type" value="Genomic_DNA"/>
</dbReference>
<feature type="non-terminal residue" evidence="1">
    <location>
        <position position="1"/>
    </location>
</feature>
<organism evidence="1 2">
    <name type="scientific">Paralvinella palmiformis</name>
    <dbReference type="NCBI Taxonomy" id="53620"/>
    <lineage>
        <taxon>Eukaryota</taxon>
        <taxon>Metazoa</taxon>
        <taxon>Spiralia</taxon>
        <taxon>Lophotrochozoa</taxon>
        <taxon>Annelida</taxon>
        <taxon>Polychaeta</taxon>
        <taxon>Sedentaria</taxon>
        <taxon>Canalipalpata</taxon>
        <taxon>Terebellida</taxon>
        <taxon>Terebelliformia</taxon>
        <taxon>Alvinellidae</taxon>
        <taxon>Paralvinella</taxon>
    </lineage>
</organism>
<name>A0AAD9N7C6_9ANNE</name>
<keyword evidence="2" id="KW-1185">Reference proteome</keyword>
<protein>
    <submittedName>
        <fullName evidence="1">Uncharacterized protein</fullName>
    </submittedName>
</protein>
<sequence>MSSSTVDARGYRNMEKNLPIWSAAVLLLTLITAAAYPLSIKEYETTSLCSQNMPCQWSFCPWTRYSVIIPEDERCTTITNVACRCPWLTSCAMKDADITPLAVGGASFVKLEYNCQLPRMMKIFGTIG</sequence>
<comment type="caution">
    <text evidence="1">The sequence shown here is derived from an EMBL/GenBank/DDBJ whole genome shotgun (WGS) entry which is preliminary data.</text>
</comment>
<dbReference type="AlphaFoldDB" id="A0AAD9N7C6"/>
<evidence type="ECO:0000313" key="2">
    <source>
        <dbReference type="Proteomes" id="UP001208570"/>
    </source>
</evidence>
<gene>
    <name evidence="1" type="ORF">LSH36_186g03005</name>
</gene>